<feature type="compositionally biased region" description="Polar residues" evidence="1">
    <location>
        <begin position="307"/>
        <end position="323"/>
    </location>
</feature>
<gene>
    <name evidence="2" type="ORF">A4X13_0g6886</name>
</gene>
<organism evidence="2 3">
    <name type="scientific">Tilletia indica</name>
    <dbReference type="NCBI Taxonomy" id="43049"/>
    <lineage>
        <taxon>Eukaryota</taxon>
        <taxon>Fungi</taxon>
        <taxon>Dikarya</taxon>
        <taxon>Basidiomycota</taxon>
        <taxon>Ustilaginomycotina</taxon>
        <taxon>Exobasidiomycetes</taxon>
        <taxon>Tilletiales</taxon>
        <taxon>Tilletiaceae</taxon>
        <taxon>Tilletia</taxon>
    </lineage>
</organism>
<feature type="compositionally biased region" description="Basic and acidic residues" evidence="1">
    <location>
        <begin position="31"/>
        <end position="166"/>
    </location>
</feature>
<evidence type="ECO:0000313" key="2">
    <source>
        <dbReference type="EMBL" id="KAE8243925.1"/>
    </source>
</evidence>
<keyword evidence="3" id="KW-1185">Reference proteome</keyword>
<feature type="region of interest" description="Disordered" evidence="1">
    <location>
        <begin position="18"/>
        <end position="168"/>
    </location>
</feature>
<reference evidence="2" key="2">
    <citation type="journal article" date="2019" name="IMA Fungus">
        <title>Genome sequencing and comparison of five Tilletia species to identify candidate genes for the detection of regulated species infecting wheat.</title>
        <authorList>
            <person name="Nguyen H.D.T."/>
            <person name="Sultana T."/>
            <person name="Kesanakurti P."/>
            <person name="Hambleton S."/>
        </authorList>
    </citation>
    <scope>NUCLEOTIDE SEQUENCE</scope>
    <source>
        <strain evidence="2">DAOMC 236416</strain>
    </source>
</reference>
<evidence type="ECO:0000256" key="1">
    <source>
        <dbReference type="SAM" id="MobiDB-lite"/>
    </source>
</evidence>
<sequence>MVSAEDRRLQLKRQDELKERERLSSLGETTESARIDLERTRTNDVRYLEERNLTQAESKEAFEREYRQAERERDRERERREERWREKEFRKEERRRDREQKAKEAGSRREERRRDKEERRKEKEDRRERERYLMDMEERPKDRELKRQDRERERERQERERRDNQKRMMMLQTHAFYPMSMMGPSTPMPLSRAAPFVSPQAYPDSYPPIHSLPYYPPYGYHQGPSPPAAAYHPPYDPRQASINQAWQTNPVDSPLSAQYPTPGPSSASLPPTNPPTPHASHRPQYPHSGAQYSTPGPSSAGLPPTHVPTTQYPYRGAQPSTPFSRLLAAVPPTDISSSTSSWINSAAEAGAT</sequence>
<comment type="caution">
    <text evidence="2">The sequence shown here is derived from an EMBL/GenBank/DDBJ whole genome shotgun (WGS) entry which is preliminary data.</text>
</comment>
<reference evidence="2" key="1">
    <citation type="submission" date="2016-04" db="EMBL/GenBank/DDBJ databases">
        <authorList>
            <person name="Nguyen H.D."/>
            <person name="Samba Siva P."/>
            <person name="Cullis J."/>
            <person name="Levesque C.A."/>
            <person name="Hambleton S."/>
        </authorList>
    </citation>
    <scope>NUCLEOTIDE SEQUENCE</scope>
    <source>
        <strain evidence="2">DAOMC 236416</strain>
    </source>
</reference>
<feature type="region of interest" description="Disordered" evidence="1">
    <location>
        <begin position="249"/>
        <end position="352"/>
    </location>
</feature>
<name>A0A177T7V2_9BASI</name>
<protein>
    <submittedName>
        <fullName evidence="2">Uncharacterized protein</fullName>
    </submittedName>
</protein>
<proteinExistence type="predicted"/>
<dbReference type="Proteomes" id="UP000077521">
    <property type="component" value="Unassembled WGS sequence"/>
</dbReference>
<dbReference type="EMBL" id="LWDF02000730">
    <property type="protein sequence ID" value="KAE8243925.1"/>
    <property type="molecule type" value="Genomic_DNA"/>
</dbReference>
<dbReference type="AlphaFoldDB" id="A0A177T7V2"/>
<feature type="compositionally biased region" description="Polar residues" evidence="1">
    <location>
        <begin position="249"/>
        <end position="270"/>
    </location>
</feature>
<evidence type="ECO:0000313" key="3">
    <source>
        <dbReference type="Proteomes" id="UP000077521"/>
    </source>
</evidence>
<accession>A0A177T7V2</accession>